<dbReference type="PROSITE" id="PS50004">
    <property type="entry name" value="C2"/>
    <property type="match status" value="1"/>
</dbReference>
<dbReference type="Proteomes" id="UP000695562">
    <property type="component" value="Unassembled WGS sequence"/>
</dbReference>
<evidence type="ECO:0000256" key="1">
    <source>
        <dbReference type="ARBA" id="ARBA00022723"/>
    </source>
</evidence>
<dbReference type="GO" id="GO:0005509">
    <property type="term" value="F:calcium ion binding"/>
    <property type="evidence" value="ECO:0007669"/>
    <property type="project" value="TreeGrafter"/>
</dbReference>
<protein>
    <recommendedName>
        <fullName evidence="3">C2 domain-containing protein</fullName>
    </recommendedName>
</protein>
<keyword evidence="5" id="KW-1185">Reference proteome</keyword>
<dbReference type="Pfam" id="PF00168">
    <property type="entry name" value="C2"/>
    <property type="match status" value="1"/>
</dbReference>
<evidence type="ECO:0000259" key="3">
    <source>
        <dbReference type="PROSITE" id="PS50004"/>
    </source>
</evidence>
<evidence type="ECO:0000313" key="5">
    <source>
        <dbReference type="Proteomes" id="UP000695562"/>
    </source>
</evidence>
<keyword evidence="2" id="KW-0106">Calcium</keyword>
<evidence type="ECO:0000256" key="2">
    <source>
        <dbReference type="ARBA" id="ARBA00022837"/>
    </source>
</evidence>
<dbReference type="PANTHER" id="PTHR45911:SF4">
    <property type="entry name" value="MULTIPLE C2 AND TRANSMEMBRANE DOMAIN-CONTAINING PROTEIN"/>
    <property type="match status" value="1"/>
</dbReference>
<evidence type="ECO:0000313" key="4">
    <source>
        <dbReference type="EMBL" id="KAF2074602.1"/>
    </source>
</evidence>
<keyword evidence="1" id="KW-0479">Metal-binding</keyword>
<dbReference type="CDD" id="cd00030">
    <property type="entry name" value="C2"/>
    <property type="match status" value="1"/>
</dbReference>
<dbReference type="InterPro" id="IPR000008">
    <property type="entry name" value="C2_dom"/>
</dbReference>
<dbReference type="InterPro" id="IPR035892">
    <property type="entry name" value="C2_domain_sf"/>
</dbReference>
<reference evidence="4" key="1">
    <citation type="submission" date="2020-01" db="EMBL/GenBank/DDBJ databases">
        <title>Development of genomics and gene disruption for Polysphondylium violaceum indicates a role for the polyketide synthase stlB in stalk morphogenesis.</title>
        <authorList>
            <person name="Narita B."/>
            <person name="Kawabe Y."/>
            <person name="Kin K."/>
            <person name="Saito T."/>
            <person name="Gibbs R."/>
            <person name="Kuspa A."/>
            <person name="Muzny D."/>
            <person name="Queller D."/>
            <person name="Richards S."/>
            <person name="Strassman J."/>
            <person name="Sucgang R."/>
            <person name="Worley K."/>
            <person name="Schaap P."/>
        </authorList>
    </citation>
    <scope>NUCLEOTIDE SEQUENCE</scope>
    <source>
        <strain evidence="4">QSvi11</strain>
    </source>
</reference>
<dbReference type="SMART" id="SM00239">
    <property type="entry name" value="C2"/>
    <property type="match status" value="1"/>
</dbReference>
<dbReference type="PANTHER" id="PTHR45911">
    <property type="entry name" value="C2 DOMAIN-CONTAINING PROTEIN"/>
    <property type="match status" value="1"/>
</dbReference>
<dbReference type="SUPFAM" id="SSF49562">
    <property type="entry name" value="C2 domain (Calcium/lipid-binding domain, CaLB)"/>
    <property type="match status" value="1"/>
</dbReference>
<name>A0A8J4PVS1_9MYCE</name>
<dbReference type="AlphaFoldDB" id="A0A8J4PVS1"/>
<proteinExistence type="predicted"/>
<dbReference type="GO" id="GO:0016020">
    <property type="term" value="C:membrane"/>
    <property type="evidence" value="ECO:0007669"/>
    <property type="project" value="TreeGrafter"/>
</dbReference>
<sequence length="152" mass="17695">MSSSAIASGTDNCHKIDKKVKENKNYRNHRWWKVTFKTGQVEAMDITGKTDCYLRIGKPGKKDATKWLYKTKVQEKTLTPEWSEEIRFVVSPKCQEYIIEAWDKDLIKDEYMGCVKVNIPKHRGTHNLYINDKKGKSKGTISVSFEDEGWFI</sequence>
<feature type="domain" description="C2" evidence="3">
    <location>
        <begin position="1"/>
        <end position="138"/>
    </location>
</feature>
<dbReference type="EMBL" id="AJWJ01000139">
    <property type="protein sequence ID" value="KAF2074602.1"/>
    <property type="molecule type" value="Genomic_DNA"/>
</dbReference>
<gene>
    <name evidence="4" type="ORF">CYY_004109</name>
</gene>
<comment type="caution">
    <text evidence="4">The sequence shown here is derived from an EMBL/GenBank/DDBJ whole genome shotgun (WGS) entry which is preliminary data.</text>
</comment>
<dbReference type="OrthoDB" id="14955at2759"/>
<dbReference type="Gene3D" id="2.60.40.150">
    <property type="entry name" value="C2 domain"/>
    <property type="match status" value="1"/>
</dbReference>
<organism evidence="4 5">
    <name type="scientific">Polysphondylium violaceum</name>
    <dbReference type="NCBI Taxonomy" id="133409"/>
    <lineage>
        <taxon>Eukaryota</taxon>
        <taxon>Amoebozoa</taxon>
        <taxon>Evosea</taxon>
        <taxon>Eumycetozoa</taxon>
        <taxon>Dictyostelia</taxon>
        <taxon>Dictyosteliales</taxon>
        <taxon>Dictyosteliaceae</taxon>
        <taxon>Polysphondylium</taxon>
    </lineage>
</organism>
<accession>A0A8J4PVS1</accession>